<dbReference type="PANTHER" id="PTHR46796:SF6">
    <property type="entry name" value="ARAC SUBFAMILY"/>
    <property type="match status" value="1"/>
</dbReference>
<evidence type="ECO:0000313" key="5">
    <source>
        <dbReference type="EMBL" id="SFU83187.1"/>
    </source>
</evidence>
<name>A0A1I7JDD4_9BURK</name>
<dbReference type="PROSITE" id="PS01124">
    <property type="entry name" value="HTH_ARAC_FAMILY_2"/>
    <property type="match status" value="1"/>
</dbReference>
<dbReference type="Pfam" id="PF12833">
    <property type="entry name" value="HTH_18"/>
    <property type="match status" value="1"/>
</dbReference>
<feature type="domain" description="HTH araC/xylS-type" evidence="4">
    <location>
        <begin position="198"/>
        <end position="296"/>
    </location>
</feature>
<protein>
    <submittedName>
        <fullName evidence="5">Transcriptional regulator, AraC family</fullName>
    </submittedName>
</protein>
<keyword evidence="2" id="KW-0238">DNA-binding</keyword>
<dbReference type="GO" id="GO:0003700">
    <property type="term" value="F:DNA-binding transcription factor activity"/>
    <property type="evidence" value="ECO:0007669"/>
    <property type="project" value="InterPro"/>
</dbReference>
<gene>
    <name evidence="5" type="ORF">SAMN05216552_101119</name>
</gene>
<keyword evidence="3" id="KW-0804">Transcription</keyword>
<reference evidence="6" key="1">
    <citation type="submission" date="2016-10" db="EMBL/GenBank/DDBJ databases">
        <authorList>
            <person name="Varghese N."/>
            <person name="Submissions S."/>
        </authorList>
    </citation>
    <scope>NUCLEOTIDE SEQUENCE [LARGE SCALE GENOMIC DNA]</scope>
    <source>
        <strain evidence="6">CGMCC 1.11014</strain>
    </source>
</reference>
<evidence type="ECO:0000256" key="2">
    <source>
        <dbReference type="ARBA" id="ARBA00023125"/>
    </source>
</evidence>
<accession>A0A1I7JDD4</accession>
<dbReference type="AlphaFoldDB" id="A0A1I7JDD4"/>
<dbReference type="PANTHER" id="PTHR46796">
    <property type="entry name" value="HTH-TYPE TRANSCRIPTIONAL ACTIVATOR RHAS-RELATED"/>
    <property type="match status" value="1"/>
</dbReference>
<dbReference type="InterPro" id="IPR050204">
    <property type="entry name" value="AraC_XylS_family_regulators"/>
</dbReference>
<dbReference type="InterPro" id="IPR009057">
    <property type="entry name" value="Homeodomain-like_sf"/>
</dbReference>
<dbReference type="OrthoDB" id="8890080at2"/>
<evidence type="ECO:0000256" key="1">
    <source>
        <dbReference type="ARBA" id="ARBA00023015"/>
    </source>
</evidence>
<dbReference type="Gene3D" id="1.10.10.60">
    <property type="entry name" value="Homeodomain-like"/>
    <property type="match status" value="2"/>
</dbReference>
<dbReference type="STRING" id="1035707.SAMN05216552_101119"/>
<keyword evidence="1" id="KW-0805">Transcription regulation</keyword>
<evidence type="ECO:0000256" key="3">
    <source>
        <dbReference type="ARBA" id="ARBA00023163"/>
    </source>
</evidence>
<keyword evidence="6" id="KW-1185">Reference proteome</keyword>
<dbReference type="Proteomes" id="UP000199391">
    <property type="component" value="Unassembled WGS sequence"/>
</dbReference>
<dbReference type="SUPFAM" id="SSF46689">
    <property type="entry name" value="Homeodomain-like"/>
    <property type="match status" value="2"/>
</dbReference>
<evidence type="ECO:0000313" key="6">
    <source>
        <dbReference type="Proteomes" id="UP000199391"/>
    </source>
</evidence>
<dbReference type="GO" id="GO:0043565">
    <property type="term" value="F:sequence-specific DNA binding"/>
    <property type="evidence" value="ECO:0007669"/>
    <property type="project" value="InterPro"/>
</dbReference>
<organism evidence="5 6">
    <name type="scientific">Pseudoduganella namucuonensis</name>
    <dbReference type="NCBI Taxonomy" id="1035707"/>
    <lineage>
        <taxon>Bacteria</taxon>
        <taxon>Pseudomonadati</taxon>
        <taxon>Pseudomonadota</taxon>
        <taxon>Betaproteobacteria</taxon>
        <taxon>Burkholderiales</taxon>
        <taxon>Oxalobacteraceae</taxon>
        <taxon>Telluria group</taxon>
        <taxon>Pseudoduganella</taxon>
    </lineage>
</organism>
<dbReference type="EMBL" id="FPBO01000011">
    <property type="protein sequence ID" value="SFU83187.1"/>
    <property type="molecule type" value="Genomic_DNA"/>
</dbReference>
<proteinExistence type="predicted"/>
<dbReference type="RefSeq" id="WP_093556068.1">
    <property type="nucleotide sequence ID" value="NZ_FPBO01000011.1"/>
</dbReference>
<dbReference type="InterPro" id="IPR018060">
    <property type="entry name" value="HTH_AraC"/>
</dbReference>
<evidence type="ECO:0000259" key="4">
    <source>
        <dbReference type="PROSITE" id="PS01124"/>
    </source>
</evidence>
<dbReference type="SMART" id="SM00342">
    <property type="entry name" value="HTH_ARAC"/>
    <property type="match status" value="1"/>
</dbReference>
<sequence length="305" mass="33544">MPELKVQAPTLISPALARATNASSQGRYWQGVDVDWHDWKSGGRASSPALDHDVIAMRTSGMVRLTQVRDGKTHTAIALPGNVTLHPRGMESNWSWDQPGAIAIVRIPPALLADAAESTLKSPPLTMELQNCFGRKDPFIERIIALFLDELHAPPHPAQAYTTEALSVALARHMASRFNAPRPPAEAGPLDLHARAVQRVKDYIQENLHQAITLDALASLANVSRFHFARMFRHSTGVSAMAYLERARMARAQELIRTGGLSMSLVAIGVGYEDQSYFTRRFRLRVGMTPAAYARESGAARRIPV</sequence>